<comment type="caution">
    <text evidence="1">The sequence shown here is derived from an EMBL/GenBank/DDBJ whole genome shotgun (WGS) entry which is preliminary data.</text>
</comment>
<dbReference type="EMBL" id="RPFJ01000008">
    <property type="protein sequence ID" value="RPD98007.1"/>
    <property type="molecule type" value="Genomic_DNA"/>
</dbReference>
<dbReference type="Pfam" id="PF04007">
    <property type="entry name" value="DUF354"/>
    <property type="match status" value="1"/>
</dbReference>
<name>A0A3N4NTJ6_9FLAO</name>
<evidence type="ECO:0000313" key="2">
    <source>
        <dbReference type="Proteomes" id="UP000270856"/>
    </source>
</evidence>
<proteinExistence type="predicted"/>
<evidence type="ECO:0000313" key="1">
    <source>
        <dbReference type="EMBL" id="RPD98007.1"/>
    </source>
</evidence>
<dbReference type="Proteomes" id="UP000270856">
    <property type="component" value="Unassembled WGS sequence"/>
</dbReference>
<dbReference type="SUPFAM" id="SSF53756">
    <property type="entry name" value="UDP-Glycosyltransferase/glycogen phosphorylase"/>
    <property type="match status" value="1"/>
</dbReference>
<reference evidence="1 2" key="1">
    <citation type="submission" date="2018-11" db="EMBL/GenBank/DDBJ databases">
        <title>Aureibaculum marinum gen. nov., sp. nov., a member of the family Flavobacteriaceae isolated from the Bohai Sea.</title>
        <authorList>
            <person name="Ji X."/>
        </authorList>
    </citation>
    <scope>NUCLEOTIDE SEQUENCE [LARGE SCALE GENOMIC DNA]</scope>
    <source>
        <strain evidence="1 2">BH-SD17</strain>
    </source>
</reference>
<sequence length="369" mass="42579">MKVLFLVYHPVDPYITFETAKRIEENGGEVFYGIIEKEGIIKKIIDDYKFNNQTIGVSKPSFIGKLFNVISLSIKINKIVKKFKPDLVFSPAGPYSSIALKFSKIPLICWEDTETATFNFKYSHKRIDTLLLTKSFYKELPGNNIIRFNGYKELAYLHPSVFKANSTILKTLGLTKNDKIVLMRFSALNAMHDIGLKSEVESNDTKILKFIKKIEVEYKAKVFISVTERNLDERFDDYKLMIEPSQYVHLLSFCSLYIGEGTTTASEAGVLGVPWIALRDKPLGYLNDQEDNYGLGIRTDNFDLALKKAEEYLQDHIKVQWAEKRKRLLTDKIDVSAFLTWFLCNYPQSDSIMKEKPDYQNKFKRTSNL</sequence>
<dbReference type="PANTHER" id="PTHR39662:SF1">
    <property type="entry name" value="DUF354 DOMAIN-CONTAINING PROTEIN"/>
    <property type="match status" value="1"/>
</dbReference>
<protein>
    <submittedName>
        <fullName evidence="1">DUF354 domain-containing protein</fullName>
    </submittedName>
</protein>
<organism evidence="1 2">
    <name type="scientific">Aureibaculum marinum</name>
    <dbReference type="NCBI Taxonomy" id="2487930"/>
    <lineage>
        <taxon>Bacteria</taxon>
        <taxon>Pseudomonadati</taxon>
        <taxon>Bacteroidota</taxon>
        <taxon>Flavobacteriia</taxon>
        <taxon>Flavobacteriales</taxon>
        <taxon>Flavobacteriaceae</taxon>
        <taxon>Aureibaculum</taxon>
    </lineage>
</organism>
<dbReference type="InterPro" id="IPR007152">
    <property type="entry name" value="DUF354"/>
</dbReference>
<dbReference type="AlphaFoldDB" id="A0A3N4NTJ6"/>
<dbReference type="Gene3D" id="3.40.50.2000">
    <property type="entry name" value="Glycogen Phosphorylase B"/>
    <property type="match status" value="1"/>
</dbReference>
<keyword evidence="2" id="KW-1185">Reference proteome</keyword>
<dbReference type="PANTHER" id="PTHR39662">
    <property type="entry name" value="DUF354 DOMAIN-CONTAINING PROTEIN-RELATED"/>
    <property type="match status" value="1"/>
</dbReference>
<dbReference type="OrthoDB" id="7058268at2"/>
<dbReference type="RefSeq" id="WP_123897366.1">
    <property type="nucleotide sequence ID" value="NZ_RPFJ01000008.1"/>
</dbReference>
<accession>A0A3N4NTJ6</accession>
<gene>
    <name evidence="1" type="ORF">EGM88_07540</name>
</gene>